<evidence type="ECO:0008006" key="4">
    <source>
        <dbReference type="Google" id="ProtNLM"/>
    </source>
</evidence>
<dbReference type="SUPFAM" id="SSF81606">
    <property type="entry name" value="PP2C-like"/>
    <property type="match status" value="1"/>
</dbReference>
<feature type="signal peptide" evidence="1">
    <location>
        <begin position="1"/>
        <end position="19"/>
    </location>
</feature>
<accession>A0A438D5F7</accession>
<dbReference type="GO" id="GO:0043169">
    <property type="term" value="F:cation binding"/>
    <property type="evidence" value="ECO:0007669"/>
    <property type="project" value="InterPro"/>
</dbReference>
<protein>
    <recommendedName>
        <fullName evidence="4">Protein-serine/threonine phosphatase</fullName>
    </recommendedName>
</protein>
<sequence>MFSWLARLALACWGPLARRYAPMSKDDDNSGSGANDALIWCRDLEKHSFGEFSFAVVQANEVIEDHSQVETGRDATFVGVYDGHGGPEASRFISDHLFLHLMSERF</sequence>
<organism evidence="2 3">
    <name type="scientific">Vitis vinifera</name>
    <name type="common">Grape</name>
    <dbReference type="NCBI Taxonomy" id="29760"/>
    <lineage>
        <taxon>Eukaryota</taxon>
        <taxon>Viridiplantae</taxon>
        <taxon>Streptophyta</taxon>
        <taxon>Embryophyta</taxon>
        <taxon>Tracheophyta</taxon>
        <taxon>Spermatophyta</taxon>
        <taxon>Magnoliopsida</taxon>
        <taxon>eudicotyledons</taxon>
        <taxon>Gunneridae</taxon>
        <taxon>Pentapetalae</taxon>
        <taxon>rosids</taxon>
        <taxon>Vitales</taxon>
        <taxon>Vitaceae</taxon>
        <taxon>Viteae</taxon>
        <taxon>Vitis</taxon>
    </lineage>
</organism>
<evidence type="ECO:0000313" key="3">
    <source>
        <dbReference type="Proteomes" id="UP000288805"/>
    </source>
</evidence>
<evidence type="ECO:0000313" key="2">
    <source>
        <dbReference type="EMBL" id="RVW30730.1"/>
    </source>
</evidence>
<dbReference type="Gene3D" id="3.60.40.10">
    <property type="entry name" value="PPM-type phosphatase domain"/>
    <property type="match status" value="1"/>
</dbReference>
<dbReference type="PROSITE" id="PS01032">
    <property type="entry name" value="PPM_1"/>
    <property type="match status" value="1"/>
</dbReference>
<proteinExistence type="predicted"/>
<keyword evidence="1" id="KW-0732">Signal</keyword>
<reference evidence="2 3" key="1">
    <citation type="journal article" date="2018" name="PLoS Genet.">
        <title>Population sequencing reveals clonal diversity and ancestral inbreeding in the grapevine cultivar Chardonnay.</title>
        <authorList>
            <person name="Roach M.J."/>
            <person name="Johnson D.L."/>
            <person name="Bohlmann J."/>
            <person name="van Vuuren H.J."/>
            <person name="Jones S.J."/>
            <person name="Pretorius I.S."/>
            <person name="Schmidt S.A."/>
            <person name="Borneman A.R."/>
        </authorList>
    </citation>
    <scope>NUCLEOTIDE SEQUENCE [LARGE SCALE GENOMIC DNA]</scope>
    <source>
        <strain evidence="3">cv. Chardonnay</strain>
        <tissue evidence="2">Leaf</tissue>
    </source>
</reference>
<dbReference type="EMBL" id="QGNW01001787">
    <property type="protein sequence ID" value="RVW30730.1"/>
    <property type="molecule type" value="Genomic_DNA"/>
</dbReference>
<comment type="caution">
    <text evidence="2">The sequence shown here is derived from an EMBL/GenBank/DDBJ whole genome shotgun (WGS) entry which is preliminary data.</text>
</comment>
<gene>
    <name evidence="2" type="primary">VvCHDh000908</name>
    <name evidence="2" type="ORF">CK203_077154</name>
</gene>
<name>A0A438D5F7_VITVI</name>
<dbReference type="AlphaFoldDB" id="A0A438D5F7"/>
<dbReference type="InterPro" id="IPR000222">
    <property type="entry name" value="PP2C_BS"/>
</dbReference>
<feature type="chain" id="PRO_5019270730" description="Protein-serine/threonine phosphatase" evidence="1">
    <location>
        <begin position="20"/>
        <end position="106"/>
    </location>
</feature>
<dbReference type="InterPro" id="IPR036457">
    <property type="entry name" value="PPM-type-like_dom_sf"/>
</dbReference>
<dbReference type="Proteomes" id="UP000288805">
    <property type="component" value="Unassembled WGS sequence"/>
</dbReference>
<evidence type="ECO:0000256" key="1">
    <source>
        <dbReference type="SAM" id="SignalP"/>
    </source>
</evidence>